<reference evidence="4 5" key="2">
    <citation type="submission" date="2017-07" db="EMBL/GenBank/DDBJ databases">
        <title>Candidatus Dactylopiibacterium carminicum, a nitrogen-fixing symbiont of the cochineal insect Dactylopius coccus and Dactylopius opuntiae (Hemiptera: Coccoidea: Dactylopiidae).</title>
        <authorList>
            <person name="Vera A."/>
        </authorList>
    </citation>
    <scope>NUCLEOTIDE SEQUENCE [LARGE SCALE GENOMIC DNA]</scope>
    <source>
        <strain evidence="4 5">NFDCM</strain>
    </source>
</reference>
<organism evidence="4 5">
    <name type="scientific">Candidatus Dactylopiibacterium carminicum</name>
    <dbReference type="NCBI Taxonomy" id="857335"/>
    <lineage>
        <taxon>Bacteria</taxon>
        <taxon>Pseudomonadati</taxon>
        <taxon>Pseudomonadota</taxon>
        <taxon>Betaproteobacteria</taxon>
        <taxon>Rhodocyclales</taxon>
        <taxon>Rhodocyclaceae</taxon>
        <taxon>Candidatus Dactylopiibacterium</taxon>
    </lineage>
</organism>
<reference evidence="3 6" key="1">
    <citation type="submission" date="2016-08" db="EMBL/GenBank/DDBJ databases">
        <title>Candidatus Dactylopiibacterium carminicum genome sequence.</title>
        <authorList>
            <person name="Ramirez-Puebla S.T."/>
            <person name="Ormeno-Orrillo E."/>
            <person name="Vera-Ponce De Leon A."/>
            <person name="Luis L."/>
            <person name="Sanchez-Flores A."/>
            <person name="Monica R."/>
            <person name="Martinez-Romero E."/>
        </authorList>
    </citation>
    <scope>NUCLEOTIDE SEQUENCE [LARGE SCALE GENOMIC DNA]</scope>
    <source>
        <strain evidence="3">END1</strain>
    </source>
</reference>
<dbReference type="AlphaFoldDB" id="A0A272EPG3"/>
<evidence type="ECO:0000313" key="4">
    <source>
        <dbReference type="EMBL" id="PAS91936.1"/>
    </source>
</evidence>
<keyword evidence="6" id="KW-1185">Reference proteome</keyword>
<feature type="domain" description="Alpha-L-arabinofuranosidase 1 catalytic" evidence="2">
    <location>
        <begin position="88"/>
        <end position="231"/>
    </location>
</feature>
<comment type="caution">
    <text evidence="4">The sequence shown here is derived from an EMBL/GenBank/DDBJ whole genome shotgun (WGS) entry which is preliminary data.</text>
</comment>
<evidence type="ECO:0000313" key="5">
    <source>
        <dbReference type="Proteomes" id="UP000216107"/>
    </source>
</evidence>
<dbReference type="Gene3D" id="3.20.20.80">
    <property type="entry name" value="Glycosidases"/>
    <property type="match status" value="1"/>
</dbReference>
<evidence type="ECO:0000259" key="2">
    <source>
        <dbReference type="Pfam" id="PF22848"/>
    </source>
</evidence>
<proteinExistence type="predicted"/>
<dbReference type="Proteomes" id="UP000216107">
    <property type="component" value="Unassembled WGS sequence"/>
</dbReference>
<keyword evidence="1" id="KW-0732">Signal</keyword>
<dbReference type="EMBL" id="NMRN01000053">
    <property type="protein sequence ID" value="PAS91936.1"/>
    <property type="molecule type" value="Genomic_DNA"/>
</dbReference>
<name>A0A272EPG3_9RHOO</name>
<feature type="chain" id="PRO_5012040839" description="Alpha-L-arabinofuranosidase 1 catalytic domain-containing protein" evidence="1">
    <location>
        <begin position="20"/>
        <end position="496"/>
    </location>
</feature>
<feature type="signal peptide" evidence="1">
    <location>
        <begin position="1"/>
        <end position="19"/>
    </location>
</feature>
<dbReference type="EMBL" id="MDUX01000056">
    <property type="protein sequence ID" value="KAF7598265.1"/>
    <property type="molecule type" value="Genomic_DNA"/>
</dbReference>
<gene>
    <name evidence="3" type="ORF">BGI27_14275</name>
    <name evidence="4" type="ORF">CGU29_13755</name>
</gene>
<evidence type="ECO:0000256" key="1">
    <source>
        <dbReference type="SAM" id="SignalP"/>
    </source>
</evidence>
<dbReference type="InterPro" id="IPR017853">
    <property type="entry name" value="GH"/>
</dbReference>
<dbReference type="SUPFAM" id="SSF51445">
    <property type="entry name" value="(Trans)glycosidases"/>
    <property type="match status" value="1"/>
</dbReference>
<dbReference type="RefSeq" id="WP_095525525.1">
    <property type="nucleotide sequence ID" value="NZ_MDUX01000056.1"/>
</dbReference>
<sequence>MKRIVQFVGLCALIQAAAAAELSCPGAIGAMTDVRIDPARVVRPGVPKTLFGFSVDWFQFQQGHVRQGEVRPEVIKWLQPFAGAAYRYSAGNEMDWSAMVGPLASRRPVYANYHGNALPTFGPEEYLQFLRQVNGRGIFLLDVAGKRYQGDRQRMIADNLGLLDWMKGKQQTICAGGQACGVDAYELGNEVDWEKGLRWPGPVYAERMRELLTALKQTHPEAAFVANGRTAPWGSGGAGYNEPSFDASVAQEIGSLVAGATIHPYYDGNPVPQMKSHIAKLAATYRRVNPAAQVYVTEHGRWPSANPLGKWEANWYQASGGWGGISAANFILMLTDMPEVRTASWHAISVSGPWQLFHWNKGGDLVYPSAAYWAMRAIREGYLEDVVMTTPTLVEARDYAGGYRLRMVGMAGADGRMSLLGVNRARVATAVRVIPTANRMAGRTVQTVMFSSDLAGADNTDAEPYRYQISRRSFNAVAAGDVICVPPLTAFSVVYQ</sequence>
<dbReference type="OrthoDB" id="9155026at2"/>
<protein>
    <recommendedName>
        <fullName evidence="2">Alpha-L-arabinofuranosidase 1 catalytic domain-containing protein</fullName>
    </recommendedName>
</protein>
<accession>A0A272EPG3</accession>
<evidence type="ECO:0000313" key="3">
    <source>
        <dbReference type="EMBL" id="KAF7598265.1"/>
    </source>
</evidence>
<evidence type="ECO:0000313" key="6">
    <source>
        <dbReference type="Proteomes" id="UP000623509"/>
    </source>
</evidence>
<dbReference type="Proteomes" id="UP000623509">
    <property type="component" value="Unassembled WGS sequence"/>
</dbReference>
<dbReference type="InterPro" id="IPR055235">
    <property type="entry name" value="ASD1_cat"/>
</dbReference>
<dbReference type="Pfam" id="PF22848">
    <property type="entry name" value="ASD1_dom"/>
    <property type="match status" value="1"/>
</dbReference>